<evidence type="ECO:0000313" key="2">
    <source>
        <dbReference type="Proteomes" id="UP001177943"/>
    </source>
</evidence>
<dbReference type="KEGG" id="pwn:QNH46_15785"/>
<sequence>MVNVQLLRKGRLLMAVQISENCHAGKGQGAYRTKILKQVKQIDNDGRPEVQLFVLWKFLDQFTPSNGRDSGIFAKHRLPYAFEETKQIMSVGIQPVMGLFF</sequence>
<dbReference type="EMBL" id="CP126084">
    <property type="protein sequence ID" value="WHX47609.1"/>
    <property type="molecule type" value="Genomic_DNA"/>
</dbReference>
<dbReference type="Proteomes" id="UP001177943">
    <property type="component" value="Chromosome"/>
</dbReference>
<gene>
    <name evidence="1" type="ORF">QNH46_15785</name>
</gene>
<dbReference type="RefSeq" id="WP_283925141.1">
    <property type="nucleotide sequence ID" value="NZ_CP126084.1"/>
</dbReference>
<name>A0AA95HZB3_9BACL</name>
<reference evidence="1" key="1">
    <citation type="submission" date="2023-05" db="EMBL/GenBank/DDBJ databases">
        <title>Comparative genomics of Bacillaceae isolates and their secondary metabolite potential.</title>
        <authorList>
            <person name="Song L."/>
            <person name="Nielsen L.J."/>
            <person name="Mohite O."/>
            <person name="Xu X."/>
            <person name="Weber T."/>
            <person name="Kovacs A.T."/>
        </authorList>
    </citation>
    <scope>NUCLEOTIDE SEQUENCE</scope>
    <source>
        <strain evidence="1">B2_4</strain>
    </source>
</reference>
<dbReference type="AlphaFoldDB" id="A0AA95HZB3"/>
<protein>
    <submittedName>
        <fullName evidence="1">Uncharacterized protein</fullName>
    </submittedName>
</protein>
<organism evidence="1 2">
    <name type="scientific">Paenibacillus woosongensis</name>
    <dbReference type="NCBI Taxonomy" id="307580"/>
    <lineage>
        <taxon>Bacteria</taxon>
        <taxon>Bacillati</taxon>
        <taxon>Bacillota</taxon>
        <taxon>Bacilli</taxon>
        <taxon>Bacillales</taxon>
        <taxon>Paenibacillaceae</taxon>
        <taxon>Paenibacillus</taxon>
    </lineage>
</organism>
<accession>A0AA95HZB3</accession>
<proteinExistence type="predicted"/>
<evidence type="ECO:0000313" key="1">
    <source>
        <dbReference type="EMBL" id="WHX47609.1"/>
    </source>
</evidence>